<evidence type="ECO:0000313" key="2">
    <source>
        <dbReference type="EMBL" id="KAJ8310237.1"/>
    </source>
</evidence>
<accession>A0ABQ9EYK0</accession>
<proteinExistence type="predicted"/>
<evidence type="ECO:0000256" key="1">
    <source>
        <dbReference type="SAM" id="MobiDB-lite"/>
    </source>
</evidence>
<keyword evidence="3" id="KW-1185">Reference proteome</keyword>
<sequence>MCGDNENQFYELSAVETNFAVTESIILGGQRRQVKKIMFFTPQFLKQYYYDPILYYSQRLKNIVDALKGRRQPQRQAIAYPQRKAITYTQSSRDRPSAGQPASSYNHQPVGYYKPESSCCTIL</sequence>
<protein>
    <submittedName>
        <fullName evidence="2">Uncharacterized protein</fullName>
    </submittedName>
</protein>
<dbReference type="Proteomes" id="UP001217089">
    <property type="component" value="Unassembled WGS sequence"/>
</dbReference>
<dbReference type="EMBL" id="JARBDR010000640">
    <property type="protein sequence ID" value="KAJ8310237.1"/>
    <property type="molecule type" value="Genomic_DNA"/>
</dbReference>
<organism evidence="2 3">
    <name type="scientific">Tegillarca granosa</name>
    <name type="common">Malaysian cockle</name>
    <name type="synonym">Anadara granosa</name>
    <dbReference type="NCBI Taxonomy" id="220873"/>
    <lineage>
        <taxon>Eukaryota</taxon>
        <taxon>Metazoa</taxon>
        <taxon>Spiralia</taxon>
        <taxon>Lophotrochozoa</taxon>
        <taxon>Mollusca</taxon>
        <taxon>Bivalvia</taxon>
        <taxon>Autobranchia</taxon>
        <taxon>Pteriomorphia</taxon>
        <taxon>Arcoida</taxon>
        <taxon>Arcoidea</taxon>
        <taxon>Arcidae</taxon>
        <taxon>Tegillarca</taxon>
    </lineage>
</organism>
<evidence type="ECO:0000313" key="3">
    <source>
        <dbReference type="Proteomes" id="UP001217089"/>
    </source>
</evidence>
<comment type="caution">
    <text evidence="2">The sequence shown here is derived from an EMBL/GenBank/DDBJ whole genome shotgun (WGS) entry which is preliminary data.</text>
</comment>
<feature type="region of interest" description="Disordered" evidence="1">
    <location>
        <begin position="89"/>
        <end position="109"/>
    </location>
</feature>
<name>A0ABQ9EYK0_TEGGR</name>
<gene>
    <name evidence="2" type="ORF">KUTeg_012102</name>
</gene>
<reference evidence="2 3" key="1">
    <citation type="submission" date="2022-12" db="EMBL/GenBank/DDBJ databases">
        <title>Chromosome-level genome of Tegillarca granosa.</title>
        <authorList>
            <person name="Kim J."/>
        </authorList>
    </citation>
    <scope>NUCLEOTIDE SEQUENCE [LARGE SCALE GENOMIC DNA]</scope>
    <source>
        <strain evidence="2">Teg-2019</strain>
        <tissue evidence="2">Adductor muscle</tissue>
    </source>
</reference>